<evidence type="ECO:0000313" key="3">
    <source>
        <dbReference type="Proteomes" id="UP001606303"/>
    </source>
</evidence>
<reference evidence="2 3" key="1">
    <citation type="submission" date="2024-08" db="EMBL/GenBank/DDBJ databases">
        <authorList>
            <person name="Lu H."/>
        </authorList>
    </citation>
    <scope>NUCLEOTIDE SEQUENCE [LARGE SCALE GENOMIC DNA]</scope>
    <source>
        <strain evidence="2 3">BYS87W</strain>
    </source>
</reference>
<protein>
    <recommendedName>
        <fullName evidence="4">Porin</fullName>
    </recommendedName>
</protein>
<dbReference type="Proteomes" id="UP001606303">
    <property type="component" value="Unassembled WGS sequence"/>
</dbReference>
<keyword evidence="3" id="KW-1185">Reference proteome</keyword>
<organism evidence="2 3">
    <name type="scientific">Pelomonas baiyunensis</name>
    <dbReference type="NCBI Taxonomy" id="3299026"/>
    <lineage>
        <taxon>Bacteria</taxon>
        <taxon>Pseudomonadati</taxon>
        <taxon>Pseudomonadota</taxon>
        <taxon>Betaproteobacteria</taxon>
        <taxon>Burkholderiales</taxon>
        <taxon>Sphaerotilaceae</taxon>
        <taxon>Roseateles</taxon>
    </lineage>
</organism>
<feature type="signal peptide" evidence="1">
    <location>
        <begin position="1"/>
        <end position="24"/>
    </location>
</feature>
<dbReference type="EMBL" id="JBIGIB010000002">
    <property type="protein sequence ID" value="MFG6466709.1"/>
    <property type="molecule type" value="Genomic_DNA"/>
</dbReference>
<evidence type="ECO:0000313" key="2">
    <source>
        <dbReference type="EMBL" id="MFG6466709.1"/>
    </source>
</evidence>
<dbReference type="SUPFAM" id="SSF56935">
    <property type="entry name" value="Porins"/>
    <property type="match status" value="1"/>
</dbReference>
<name>A0ABW7GXL2_9BURK</name>
<sequence>MARSLCKRWPARLAMLTVALPALACAQVEGGAAASPLRVSGFGTLGLVHVDAPDGWGYRREMTEAADSGRWRHDVDSRLGLQLNYAWSPQLEGVVQVLARKRGQHASDQDAVEWAYLSYRPTPDWSLRLGRVNLDAFLMADYRNVGYGYLTARPPVDLYAPLPTALDGGDVARSWMQGDAQWRAKVAVGSSHFGDSDLQRPGWLRRVVTAMVSREEGGWLLRAGAARTTLHTDTTDSQPAIDALTQLAAIPIPSIADGARDLRQRLGASPLRGTFLELGLRYEQGDWQYSAEWVRTIAMPLSRRTSAYATAGRRVGDWTPYVGYGQSRDELPLLATPSWAPVLTPIVGPAAAAGAQGLAQAVVNGMNASRVVQSTWTLGARWDLHPQAALKLQWDQVRTGAQGSGLWSGAPAGAPATTSRVASAVLDFIF</sequence>
<feature type="chain" id="PRO_5046992238" description="Porin" evidence="1">
    <location>
        <begin position="25"/>
        <end position="430"/>
    </location>
</feature>
<gene>
    <name evidence="2" type="ORF">ACG01O_08840</name>
</gene>
<comment type="caution">
    <text evidence="2">The sequence shown here is derived from an EMBL/GenBank/DDBJ whole genome shotgun (WGS) entry which is preliminary data.</text>
</comment>
<proteinExistence type="predicted"/>
<evidence type="ECO:0000256" key="1">
    <source>
        <dbReference type="SAM" id="SignalP"/>
    </source>
</evidence>
<evidence type="ECO:0008006" key="4">
    <source>
        <dbReference type="Google" id="ProtNLM"/>
    </source>
</evidence>
<dbReference type="RefSeq" id="WP_394383621.1">
    <property type="nucleotide sequence ID" value="NZ_JBIGIB010000002.1"/>
</dbReference>
<keyword evidence="1" id="KW-0732">Signal</keyword>
<accession>A0ABW7GXL2</accession>